<reference evidence="1 2" key="1">
    <citation type="submission" date="2023-02" db="EMBL/GenBank/DDBJ databases">
        <title>Genome sequence of Novosphingobium humi KACC 19094.</title>
        <authorList>
            <person name="Kim S."/>
            <person name="Heo J."/>
            <person name="Kwon S.-W."/>
        </authorList>
    </citation>
    <scope>NUCLEOTIDE SEQUENCE [LARGE SCALE GENOMIC DNA]</scope>
    <source>
        <strain evidence="1 2">KACC 19094</strain>
    </source>
</reference>
<name>A0ABY7U2P0_9SPHN</name>
<dbReference type="EMBL" id="CP117417">
    <property type="protein sequence ID" value="WCT78489.1"/>
    <property type="molecule type" value="Genomic_DNA"/>
</dbReference>
<dbReference type="Proteomes" id="UP001218231">
    <property type="component" value="Chromosome"/>
</dbReference>
<sequence length="106" mass="11264">MLTLAINGMTGLIAALVITSLFQSARSFRPAWRQLSAEVKRLEAGSVLRVTLREANAADWDRLAAPAQTAAAPIPATQGERPAIAPIALIPQPRRALHAPLRHAAA</sequence>
<protein>
    <submittedName>
        <fullName evidence="1">Uncharacterized protein</fullName>
    </submittedName>
</protein>
<proteinExistence type="predicted"/>
<dbReference type="RefSeq" id="WP_273618803.1">
    <property type="nucleotide sequence ID" value="NZ_CP117417.1"/>
</dbReference>
<evidence type="ECO:0000313" key="2">
    <source>
        <dbReference type="Proteomes" id="UP001218231"/>
    </source>
</evidence>
<gene>
    <name evidence="1" type="ORF">PQ457_05855</name>
</gene>
<evidence type="ECO:0000313" key="1">
    <source>
        <dbReference type="EMBL" id="WCT78489.1"/>
    </source>
</evidence>
<accession>A0ABY7U2P0</accession>
<keyword evidence="2" id="KW-1185">Reference proteome</keyword>
<organism evidence="1 2">
    <name type="scientific">Novosphingobium humi</name>
    <dbReference type="NCBI Taxonomy" id="2282397"/>
    <lineage>
        <taxon>Bacteria</taxon>
        <taxon>Pseudomonadati</taxon>
        <taxon>Pseudomonadota</taxon>
        <taxon>Alphaproteobacteria</taxon>
        <taxon>Sphingomonadales</taxon>
        <taxon>Sphingomonadaceae</taxon>
        <taxon>Novosphingobium</taxon>
    </lineage>
</organism>